<gene>
    <name evidence="1" type="ORF">J2771_002052</name>
</gene>
<evidence type="ECO:0000313" key="1">
    <source>
        <dbReference type="EMBL" id="MDP9803793.1"/>
    </source>
</evidence>
<sequence length="74" mass="8451">MKCPQVFNQYDIKSCRKNIKSVSYTKVLGPHECFLRVLAKNLIESLFNSSTLSRAFLSTHIIIFCDSPISSAFY</sequence>
<protein>
    <submittedName>
        <fullName evidence="1">Uncharacterized protein</fullName>
    </submittedName>
</protein>
<dbReference type="EMBL" id="JAUSQP010000002">
    <property type="protein sequence ID" value="MDP9803793.1"/>
    <property type="molecule type" value="Genomic_DNA"/>
</dbReference>
<organism evidence="1 2">
    <name type="scientific">Acinetobacter calcoaceticus</name>
    <dbReference type="NCBI Taxonomy" id="471"/>
    <lineage>
        <taxon>Bacteria</taxon>
        <taxon>Pseudomonadati</taxon>
        <taxon>Pseudomonadota</taxon>
        <taxon>Gammaproteobacteria</taxon>
        <taxon>Moraxellales</taxon>
        <taxon>Moraxellaceae</taxon>
        <taxon>Acinetobacter</taxon>
        <taxon>Acinetobacter calcoaceticus/baumannii complex</taxon>
    </lineage>
</organism>
<reference evidence="1 2" key="1">
    <citation type="submission" date="2023-07" db="EMBL/GenBank/DDBJ databases">
        <title>Sorghum-associated microbial communities from plants grown in Nebraska, USA.</title>
        <authorList>
            <person name="Schachtman D."/>
        </authorList>
    </citation>
    <scope>NUCLEOTIDE SEQUENCE [LARGE SCALE GENOMIC DNA]</scope>
    <source>
        <strain evidence="1 2">CC146</strain>
    </source>
</reference>
<comment type="caution">
    <text evidence="1">The sequence shown here is derived from an EMBL/GenBank/DDBJ whole genome shotgun (WGS) entry which is preliminary data.</text>
</comment>
<dbReference type="Proteomes" id="UP001240164">
    <property type="component" value="Unassembled WGS sequence"/>
</dbReference>
<proteinExistence type="predicted"/>
<evidence type="ECO:0000313" key="2">
    <source>
        <dbReference type="Proteomes" id="UP001240164"/>
    </source>
</evidence>
<dbReference type="AlphaFoldDB" id="A0ABD5AMJ5"/>
<name>A0ABD5AMJ5_ACICA</name>
<accession>A0ABD5AMJ5</accession>